<feature type="region of interest" description="Disordered" evidence="1">
    <location>
        <begin position="350"/>
        <end position="372"/>
    </location>
</feature>
<proteinExistence type="predicted"/>
<feature type="region of interest" description="Disordered" evidence="1">
    <location>
        <begin position="388"/>
        <end position="415"/>
    </location>
</feature>
<feature type="region of interest" description="Disordered" evidence="1">
    <location>
        <begin position="672"/>
        <end position="691"/>
    </location>
</feature>
<dbReference type="AlphaFoldDB" id="A0A1J4KCR6"/>
<feature type="compositionally biased region" description="Low complexity" evidence="1">
    <location>
        <begin position="390"/>
        <end position="415"/>
    </location>
</feature>
<dbReference type="EMBL" id="MLAK01000646">
    <property type="protein sequence ID" value="OHT09209.1"/>
    <property type="molecule type" value="Genomic_DNA"/>
</dbReference>
<keyword evidence="3" id="KW-1185">Reference proteome</keyword>
<organism evidence="2 3">
    <name type="scientific">Tritrichomonas foetus</name>
    <dbReference type="NCBI Taxonomy" id="1144522"/>
    <lineage>
        <taxon>Eukaryota</taxon>
        <taxon>Metamonada</taxon>
        <taxon>Parabasalia</taxon>
        <taxon>Tritrichomonadida</taxon>
        <taxon>Tritrichomonadidae</taxon>
        <taxon>Tritrichomonas</taxon>
    </lineage>
</organism>
<evidence type="ECO:0000313" key="3">
    <source>
        <dbReference type="Proteomes" id="UP000179807"/>
    </source>
</evidence>
<accession>A0A1J4KCR6</accession>
<gene>
    <name evidence="2" type="ORF">TRFO_22054</name>
</gene>
<comment type="caution">
    <text evidence="2">The sequence shown here is derived from an EMBL/GenBank/DDBJ whole genome shotgun (WGS) entry which is preliminary data.</text>
</comment>
<dbReference type="VEuPathDB" id="TrichDB:TRFO_22054"/>
<dbReference type="GeneID" id="94837040"/>
<dbReference type="RefSeq" id="XP_068362345.1">
    <property type="nucleotide sequence ID" value="XM_068502336.1"/>
</dbReference>
<evidence type="ECO:0000256" key="1">
    <source>
        <dbReference type="SAM" id="MobiDB-lite"/>
    </source>
</evidence>
<sequence length="712" mass="82085">MLDMNQKNDFNILYQSNQFIPDIHLNHIRSEYGTNLDIPVDHHIVIPQTPSESLNNACKYIAEQQTKGFVGEFSEKDKPENQFKQSLIRTQLNQTRKLERNQTNCQQINSNNNNDEEYINFWLSLNIVKRISVEFQTLKMPTKDDNDDLVQEYYWKASNIIRDLKTQNLIEASNSSLNKKSKSELNEAMLVFVTQINELRKSLLSFRLEHKFIDYNDLNKDQKEEFKQFLPEIVKKEDDFSQYFENPGKNSDKKPNILDDMEYIVDSPLPSLYKFDPNNKLKSKKEIQSSLASTATKINTVLNNQTFTPTFSNTFIQTNTNTPLSNFNKTTNCQSLGSFHKQLSPVIITNPKSGHRRKLVPRPRSQSLQSNSQKFNLKTASSLFWSDSDPLSSTRTVSSMSSSDDDSLSFSSNSPLTPSFASPLEQLERLSTPISVNIDPSILTVEDPFPLISIQQGGNSQDYIYRFQNSDEQKFNGFNSKNNFINNTDNQKSNQNEMHKMMAIPAYGFRIIDSQVLLDKGLDDVVNFAGTSANLELNKIWCNLGFTSHQRLKMVLKYSDTSTDLNARLTEMVGFWKMVEYSVVRFDKALHDLKYCIKYDTGMEKKNGIQKCIKEFNTADTAVLKAAASLKEETCEDLIVWQQPFQDYYNKKRRKFDKLMSTLNDNGEIMIPETEEEEKEPEKPESEFEGNTNYTQNLLFDIDAINNIENLL</sequence>
<protein>
    <submittedName>
        <fullName evidence="2">Uncharacterized protein</fullName>
    </submittedName>
</protein>
<name>A0A1J4KCR6_9EUKA</name>
<evidence type="ECO:0000313" key="2">
    <source>
        <dbReference type="EMBL" id="OHT09209.1"/>
    </source>
</evidence>
<dbReference type="Proteomes" id="UP000179807">
    <property type="component" value="Unassembled WGS sequence"/>
</dbReference>
<reference evidence="2" key="1">
    <citation type="submission" date="2016-10" db="EMBL/GenBank/DDBJ databases">
        <authorList>
            <person name="Benchimol M."/>
            <person name="Almeida L.G."/>
            <person name="Vasconcelos A.T."/>
            <person name="Perreira-Neves A."/>
            <person name="Rosa I.A."/>
            <person name="Tasca T."/>
            <person name="Bogo M.R."/>
            <person name="de Souza W."/>
        </authorList>
    </citation>
    <scope>NUCLEOTIDE SEQUENCE [LARGE SCALE GENOMIC DNA]</scope>
    <source>
        <strain evidence="2">K</strain>
    </source>
</reference>